<dbReference type="Gene3D" id="1.10.10.1250">
    <property type="entry name" value="RNA polymerase, subunit delta, N-terminal domain"/>
    <property type="match status" value="1"/>
</dbReference>
<comment type="caution">
    <text evidence="2">The sequence shown here is derived from an EMBL/GenBank/DDBJ whole genome shotgun (WGS) entry which is preliminary data.</text>
</comment>
<dbReference type="InterPro" id="IPR000943">
    <property type="entry name" value="RNA_pol_sigma70"/>
</dbReference>
<dbReference type="PRINTS" id="PR00046">
    <property type="entry name" value="SIGMA70FCT"/>
</dbReference>
<dbReference type="GO" id="GO:0003700">
    <property type="term" value="F:DNA-binding transcription factor activity"/>
    <property type="evidence" value="ECO:0007669"/>
    <property type="project" value="InterPro"/>
</dbReference>
<sequence length="344" mass="38568">MNYQLPVHPEEATKKLFGVLPKRTKDVLEQRFGLGKNSARLTLEAIGQKYGITRERVRQIEADGLGRIRKSPAMAELGSVFEALEAYFNKEGRVLKEGAVLEALAPHPKHANHVYFLLSLHNPMVRLHESDEFHDRWALGVESDADARKSLDGAVDALRKTGKPVQENELFEILSASAKNVFGGSPQDAVLGNWLGLSKLISKNYFGEWGLVEFPEIKPRGVRDLSHMVLSRLGKPLHFSAVADEIGKLVGKKVHTQTVHNELIKDERFVLVGRGLYALKTWGYSPGVVRDVICDLLKKNGPIAKEKIISAVLKQRFVKPNTVFINLENRKYFKKSPDGKYSLK</sequence>
<dbReference type="GO" id="GO:0006352">
    <property type="term" value="P:DNA-templated transcription initiation"/>
    <property type="evidence" value="ECO:0007669"/>
    <property type="project" value="InterPro"/>
</dbReference>
<proteinExistence type="predicted"/>
<evidence type="ECO:0000313" key="2">
    <source>
        <dbReference type="EMBL" id="OGF86988.1"/>
    </source>
</evidence>
<dbReference type="Gene3D" id="1.10.10.10">
    <property type="entry name" value="Winged helix-like DNA-binding domain superfamily/Winged helix DNA-binding domain"/>
    <property type="match status" value="1"/>
</dbReference>
<evidence type="ECO:0000313" key="3">
    <source>
        <dbReference type="Proteomes" id="UP000177346"/>
    </source>
</evidence>
<dbReference type="AlphaFoldDB" id="A0A1F5XGD7"/>
<dbReference type="InterPro" id="IPR013324">
    <property type="entry name" value="RNA_pol_sigma_r3/r4-like"/>
</dbReference>
<dbReference type="SUPFAM" id="SSF88659">
    <property type="entry name" value="Sigma3 and sigma4 domains of RNA polymerase sigma factors"/>
    <property type="match status" value="1"/>
</dbReference>
<gene>
    <name evidence="2" type="ORF">A3B19_00960</name>
</gene>
<dbReference type="EMBL" id="MFIF01000009">
    <property type="protein sequence ID" value="OGF86988.1"/>
    <property type="molecule type" value="Genomic_DNA"/>
</dbReference>
<reference evidence="2 3" key="1">
    <citation type="journal article" date="2016" name="Nat. Commun.">
        <title>Thousands of microbial genomes shed light on interconnected biogeochemical processes in an aquifer system.</title>
        <authorList>
            <person name="Anantharaman K."/>
            <person name="Brown C.T."/>
            <person name="Hug L.A."/>
            <person name="Sharon I."/>
            <person name="Castelle C.J."/>
            <person name="Probst A.J."/>
            <person name="Thomas B.C."/>
            <person name="Singh A."/>
            <person name="Wilkins M.J."/>
            <person name="Karaoz U."/>
            <person name="Brodie E.L."/>
            <person name="Williams K.H."/>
            <person name="Hubbard S.S."/>
            <person name="Banfield J.F."/>
        </authorList>
    </citation>
    <scope>NUCLEOTIDE SEQUENCE [LARGE SCALE GENOMIC DNA]</scope>
</reference>
<dbReference type="CDD" id="cd06171">
    <property type="entry name" value="Sigma70_r4"/>
    <property type="match status" value="1"/>
</dbReference>
<dbReference type="PANTHER" id="PTHR30603:SF47">
    <property type="entry name" value="RNA POLYMERASE SIGMA FACTOR SIGD, CHLOROPLASTIC"/>
    <property type="match status" value="1"/>
</dbReference>
<dbReference type="Proteomes" id="UP000177346">
    <property type="component" value="Unassembled WGS sequence"/>
</dbReference>
<dbReference type="InterPro" id="IPR050239">
    <property type="entry name" value="Sigma-70_RNA_pol_init_factors"/>
</dbReference>
<evidence type="ECO:0000259" key="1">
    <source>
        <dbReference type="Pfam" id="PF04545"/>
    </source>
</evidence>
<accession>A0A1F5XGD7</accession>
<protein>
    <recommendedName>
        <fullName evidence="1">RNA polymerase sigma-70 region 4 domain-containing protein</fullName>
    </recommendedName>
</protein>
<dbReference type="InterPro" id="IPR007630">
    <property type="entry name" value="RNA_pol_sigma70_r4"/>
</dbReference>
<dbReference type="Pfam" id="PF04545">
    <property type="entry name" value="Sigma70_r4"/>
    <property type="match status" value="1"/>
</dbReference>
<dbReference type="InterPro" id="IPR038087">
    <property type="entry name" value="RNAP_delta_N_dom_sf"/>
</dbReference>
<dbReference type="PANTHER" id="PTHR30603">
    <property type="entry name" value="RNA POLYMERASE SIGMA FACTOR RPO"/>
    <property type="match status" value="1"/>
</dbReference>
<organism evidence="2 3">
    <name type="scientific">Candidatus Giovannonibacteria bacterium RIFCSPLOWO2_01_FULL_46_32</name>
    <dbReference type="NCBI Taxonomy" id="1798353"/>
    <lineage>
        <taxon>Bacteria</taxon>
        <taxon>Candidatus Giovannoniibacteriota</taxon>
    </lineage>
</organism>
<dbReference type="InterPro" id="IPR036388">
    <property type="entry name" value="WH-like_DNA-bd_sf"/>
</dbReference>
<feature type="domain" description="RNA polymerase sigma-70 region 4" evidence="1">
    <location>
        <begin position="18"/>
        <end position="70"/>
    </location>
</feature>
<name>A0A1F5XGD7_9BACT</name>